<dbReference type="SUPFAM" id="SSF54768">
    <property type="entry name" value="dsRNA-binding domain-like"/>
    <property type="match status" value="1"/>
</dbReference>
<dbReference type="EMBL" id="CAJVPP010000006">
    <property type="protein sequence ID" value="CAG8434340.1"/>
    <property type="molecule type" value="Genomic_DNA"/>
</dbReference>
<gene>
    <name evidence="9" type="ORF">FMOSSE_LOCUS68</name>
</gene>
<dbReference type="SUPFAM" id="SSF69065">
    <property type="entry name" value="RNase III domain-like"/>
    <property type="match status" value="1"/>
</dbReference>
<evidence type="ECO:0000256" key="7">
    <source>
        <dbReference type="ARBA" id="ARBA00035187"/>
    </source>
</evidence>
<evidence type="ECO:0000256" key="5">
    <source>
        <dbReference type="ARBA" id="ARBA00023274"/>
    </source>
</evidence>
<evidence type="ECO:0000256" key="6">
    <source>
        <dbReference type="ARBA" id="ARBA00024034"/>
    </source>
</evidence>
<dbReference type="Proteomes" id="UP000789375">
    <property type="component" value="Unassembled WGS sequence"/>
</dbReference>
<proteinExistence type="inferred from homology"/>
<accession>A0A9N8V209</accession>
<keyword evidence="3" id="KW-0689">Ribosomal protein</keyword>
<protein>
    <recommendedName>
        <fullName evidence="7">Large ribosomal subunit protein mL44</fullName>
    </recommendedName>
</protein>
<dbReference type="Pfam" id="PF22892">
    <property type="entry name" value="DSRM_MRPL44"/>
    <property type="match status" value="1"/>
</dbReference>
<comment type="caution">
    <text evidence="9">The sequence shown here is derived from an EMBL/GenBank/DDBJ whole genome shotgun (WGS) entry which is preliminary data.</text>
</comment>
<feature type="domain" description="RNase III" evidence="8">
    <location>
        <begin position="62"/>
        <end position="212"/>
    </location>
</feature>
<dbReference type="GO" id="GO:0004525">
    <property type="term" value="F:ribonuclease III activity"/>
    <property type="evidence" value="ECO:0007669"/>
    <property type="project" value="InterPro"/>
</dbReference>
<comment type="similarity">
    <text evidence="6">Belongs to the ribonuclease III family. Mitochondrion-specific ribosomal protein mL44 subfamily.</text>
</comment>
<dbReference type="AlphaFoldDB" id="A0A9N8V209"/>
<evidence type="ECO:0000313" key="9">
    <source>
        <dbReference type="EMBL" id="CAG8434340.1"/>
    </source>
</evidence>
<evidence type="ECO:0000259" key="8">
    <source>
        <dbReference type="PROSITE" id="PS50142"/>
    </source>
</evidence>
<dbReference type="PANTHER" id="PTHR11207:SF32">
    <property type="entry name" value="LARGE RIBOSOMAL SUBUNIT PROTEIN ML44"/>
    <property type="match status" value="1"/>
</dbReference>
<keyword evidence="5" id="KW-0687">Ribonucleoprotein</keyword>
<comment type="subcellular location">
    <subcellularLocation>
        <location evidence="1">Mitochondrion</location>
    </subcellularLocation>
</comment>
<dbReference type="InterPro" id="IPR044443">
    <property type="entry name" value="Ribosomal_mL44_DSRM_fung"/>
</dbReference>
<organism evidence="9 10">
    <name type="scientific">Funneliformis mosseae</name>
    <name type="common">Endomycorrhizal fungus</name>
    <name type="synonym">Glomus mosseae</name>
    <dbReference type="NCBI Taxonomy" id="27381"/>
    <lineage>
        <taxon>Eukaryota</taxon>
        <taxon>Fungi</taxon>
        <taxon>Fungi incertae sedis</taxon>
        <taxon>Mucoromycota</taxon>
        <taxon>Glomeromycotina</taxon>
        <taxon>Glomeromycetes</taxon>
        <taxon>Glomerales</taxon>
        <taxon>Glomeraceae</taxon>
        <taxon>Funneliformis</taxon>
    </lineage>
</organism>
<name>A0A9N8V209_FUNMO</name>
<dbReference type="GO" id="GO:0005739">
    <property type="term" value="C:mitochondrion"/>
    <property type="evidence" value="ECO:0007669"/>
    <property type="project" value="TreeGrafter"/>
</dbReference>
<dbReference type="InterPro" id="IPR036389">
    <property type="entry name" value="RNase_III_sf"/>
</dbReference>
<dbReference type="Gene3D" id="3.30.160.20">
    <property type="match status" value="1"/>
</dbReference>
<sequence>MFSMVKRFSIFNRNTLSLFSQRIYFDRTRSLSDVSTIYNEELEQKEEITQNDNQKDVITPALYAFAARMHLDFSDPKILLQAVTHKSFTDTNLPSNKSFKELGNCAIQLFLTEYFHIKYPLLHTNYLKDVVEVYNGRSTLATLGHEIGLNYVVRWNKSTDVFSTPENDGQSESTDTNESQVAYKSRKVTYTIGRVVAQAVQAIVGALYLDKGPNSAQTFVHDHLLSREFAIQKLYDVKEPKRHLSALMKRLEREQPISRHLYIPYIVRLLHEAGRKTKEPIFVIGTYSGTEKLAEGFGSSIKMAEHRAAKNALLNHYFKEIKDFTLPSTIDTYQKQMSYIPTKVGDTPAKI</sequence>
<keyword evidence="2" id="KW-0694">RNA-binding</keyword>
<reference evidence="9" key="1">
    <citation type="submission" date="2021-06" db="EMBL/GenBank/DDBJ databases">
        <authorList>
            <person name="Kallberg Y."/>
            <person name="Tangrot J."/>
            <person name="Rosling A."/>
        </authorList>
    </citation>
    <scope>NUCLEOTIDE SEQUENCE</scope>
    <source>
        <strain evidence="9">87-6 pot B 2015</strain>
    </source>
</reference>
<evidence type="ECO:0000256" key="4">
    <source>
        <dbReference type="ARBA" id="ARBA00023128"/>
    </source>
</evidence>
<evidence type="ECO:0000256" key="1">
    <source>
        <dbReference type="ARBA" id="ARBA00004173"/>
    </source>
</evidence>
<dbReference type="SMART" id="SM00535">
    <property type="entry name" value="RIBOc"/>
    <property type="match status" value="1"/>
</dbReference>
<dbReference type="PANTHER" id="PTHR11207">
    <property type="entry name" value="RIBONUCLEASE III"/>
    <property type="match status" value="1"/>
</dbReference>
<dbReference type="PROSITE" id="PS50142">
    <property type="entry name" value="RNASE_3_2"/>
    <property type="match status" value="1"/>
</dbReference>
<evidence type="ECO:0000256" key="2">
    <source>
        <dbReference type="ARBA" id="ARBA00022884"/>
    </source>
</evidence>
<evidence type="ECO:0000256" key="3">
    <source>
        <dbReference type="ARBA" id="ARBA00022980"/>
    </source>
</evidence>
<dbReference type="CDD" id="cd19873">
    <property type="entry name" value="DSRM_MRPL3_like"/>
    <property type="match status" value="1"/>
</dbReference>
<keyword evidence="4" id="KW-0496">Mitochondrion</keyword>
<dbReference type="GO" id="GO:0006396">
    <property type="term" value="P:RNA processing"/>
    <property type="evidence" value="ECO:0007669"/>
    <property type="project" value="InterPro"/>
</dbReference>
<dbReference type="Pfam" id="PF14622">
    <property type="entry name" value="Ribonucleas_3_3"/>
    <property type="match status" value="1"/>
</dbReference>
<evidence type="ECO:0000313" key="10">
    <source>
        <dbReference type="Proteomes" id="UP000789375"/>
    </source>
</evidence>
<dbReference type="Gene3D" id="1.10.1520.10">
    <property type="entry name" value="Ribonuclease III domain"/>
    <property type="match status" value="1"/>
</dbReference>
<dbReference type="InterPro" id="IPR044444">
    <property type="entry name" value="Ribosomal_mL44_DSRM_metazoa"/>
</dbReference>
<dbReference type="GO" id="GO:0003725">
    <property type="term" value="F:double-stranded RNA binding"/>
    <property type="evidence" value="ECO:0007669"/>
    <property type="project" value="InterPro"/>
</dbReference>
<dbReference type="CDD" id="cd00593">
    <property type="entry name" value="RIBOc"/>
    <property type="match status" value="1"/>
</dbReference>
<dbReference type="GO" id="GO:0003735">
    <property type="term" value="F:structural constituent of ribosome"/>
    <property type="evidence" value="ECO:0007669"/>
    <property type="project" value="TreeGrafter"/>
</dbReference>
<keyword evidence="10" id="KW-1185">Reference proteome</keyword>
<dbReference type="InterPro" id="IPR000999">
    <property type="entry name" value="RNase_III_dom"/>
</dbReference>